<dbReference type="OrthoDB" id="416222at2759"/>
<feature type="region of interest" description="Disordered" evidence="2">
    <location>
        <begin position="101"/>
        <end position="152"/>
    </location>
</feature>
<keyword evidence="1 4" id="KW-0378">Hydrolase</keyword>
<comment type="caution">
    <text evidence="4">The sequence shown here is derived from an EMBL/GenBank/DDBJ whole genome shotgun (WGS) entry which is preliminary data.</text>
</comment>
<dbReference type="Proteomes" id="UP000585474">
    <property type="component" value="Unassembled WGS sequence"/>
</dbReference>
<dbReference type="InterPro" id="IPR001764">
    <property type="entry name" value="Glyco_hydro_3_N"/>
</dbReference>
<dbReference type="InterPro" id="IPR017853">
    <property type="entry name" value="GH"/>
</dbReference>
<dbReference type="GO" id="GO:0009251">
    <property type="term" value="P:glucan catabolic process"/>
    <property type="evidence" value="ECO:0007669"/>
    <property type="project" value="TreeGrafter"/>
</dbReference>
<dbReference type="Pfam" id="PF00933">
    <property type="entry name" value="Glyco_hydro_3"/>
    <property type="match status" value="1"/>
</dbReference>
<protein>
    <submittedName>
        <fullName evidence="4">Glycosyl hydrolase family protein</fullName>
    </submittedName>
</protein>
<dbReference type="PANTHER" id="PTHR30620:SF33">
    <property type="entry name" value="BETA-D-GLUCAN EXOHYDROLASE-LIKE PROTEIN-RELATED"/>
    <property type="match status" value="1"/>
</dbReference>
<dbReference type="PANTHER" id="PTHR30620">
    <property type="entry name" value="PERIPLASMIC BETA-GLUCOSIDASE-RELATED"/>
    <property type="match status" value="1"/>
</dbReference>
<evidence type="ECO:0000313" key="4">
    <source>
        <dbReference type="EMBL" id="GFS39245.1"/>
    </source>
</evidence>
<dbReference type="Gene3D" id="3.40.50.1700">
    <property type="entry name" value="Glycoside hydrolase family 3 C-terminal domain"/>
    <property type="match status" value="1"/>
</dbReference>
<feature type="domain" description="Glycoside hydrolase family 3 N-terminal" evidence="3">
    <location>
        <begin position="203"/>
        <end position="254"/>
    </location>
</feature>
<dbReference type="SUPFAM" id="SSF51445">
    <property type="entry name" value="(Trans)glycosidases"/>
    <property type="match status" value="1"/>
</dbReference>
<dbReference type="InterPro" id="IPR036962">
    <property type="entry name" value="Glyco_hydro_3_N_sf"/>
</dbReference>
<dbReference type="InterPro" id="IPR036881">
    <property type="entry name" value="Glyco_hydro_3_C_sf"/>
</dbReference>
<accession>A0A7J0DPB2</accession>
<dbReference type="EMBL" id="BJWL01000324">
    <property type="protein sequence ID" value="GFS39245.1"/>
    <property type="molecule type" value="Genomic_DNA"/>
</dbReference>
<evidence type="ECO:0000256" key="2">
    <source>
        <dbReference type="SAM" id="MobiDB-lite"/>
    </source>
</evidence>
<reference evidence="5" key="1">
    <citation type="submission" date="2019-07" db="EMBL/GenBank/DDBJ databases">
        <title>De Novo Assembly of kiwifruit Actinidia rufa.</title>
        <authorList>
            <person name="Sugita-Konishi S."/>
            <person name="Sato K."/>
            <person name="Mori E."/>
            <person name="Abe Y."/>
            <person name="Kisaki G."/>
            <person name="Hamano K."/>
            <person name="Suezawa K."/>
            <person name="Otani M."/>
            <person name="Fukuda T."/>
            <person name="Manabe T."/>
            <person name="Gomi K."/>
            <person name="Tabuchi M."/>
            <person name="Akimitsu K."/>
            <person name="Kataoka I."/>
        </authorList>
    </citation>
    <scope>NUCLEOTIDE SEQUENCE [LARGE SCALE GENOMIC DNA]</scope>
    <source>
        <strain evidence="5">cv. Fuchu</strain>
    </source>
</reference>
<dbReference type="AlphaFoldDB" id="A0A7J0DPB2"/>
<evidence type="ECO:0000259" key="3">
    <source>
        <dbReference type="Pfam" id="PF00933"/>
    </source>
</evidence>
<dbReference type="InterPro" id="IPR051915">
    <property type="entry name" value="Cellulose_Degrad_GH3"/>
</dbReference>
<feature type="compositionally biased region" description="Basic and acidic residues" evidence="2">
    <location>
        <begin position="101"/>
        <end position="112"/>
    </location>
</feature>
<organism evidence="4 5">
    <name type="scientific">Actinidia rufa</name>
    <dbReference type="NCBI Taxonomy" id="165716"/>
    <lineage>
        <taxon>Eukaryota</taxon>
        <taxon>Viridiplantae</taxon>
        <taxon>Streptophyta</taxon>
        <taxon>Embryophyta</taxon>
        <taxon>Tracheophyta</taxon>
        <taxon>Spermatophyta</taxon>
        <taxon>Magnoliopsida</taxon>
        <taxon>eudicotyledons</taxon>
        <taxon>Gunneridae</taxon>
        <taxon>Pentapetalae</taxon>
        <taxon>asterids</taxon>
        <taxon>Ericales</taxon>
        <taxon>Actinidiaceae</taxon>
        <taxon>Actinidia</taxon>
    </lineage>
</organism>
<feature type="compositionally biased region" description="Basic and acidic residues" evidence="2">
    <location>
        <begin position="123"/>
        <end position="138"/>
    </location>
</feature>
<dbReference type="SUPFAM" id="SSF52279">
    <property type="entry name" value="Beta-D-glucan exohydrolase, C-terminal domain"/>
    <property type="match status" value="1"/>
</dbReference>
<gene>
    <name evidence="4" type="ORF">Acr_00g0061880</name>
</gene>
<evidence type="ECO:0000256" key="1">
    <source>
        <dbReference type="ARBA" id="ARBA00022801"/>
    </source>
</evidence>
<dbReference type="GO" id="GO:0008422">
    <property type="term" value="F:beta-glucosidase activity"/>
    <property type="evidence" value="ECO:0007669"/>
    <property type="project" value="TreeGrafter"/>
</dbReference>
<proteinExistence type="predicted"/>
<evidence type="ECO:0000313" key="5">
    <source>
        <dbReference type="Proteomes" id="UP000585474"/>
    </source>
</evidence>
<dbReference type="Gene3D" id="3.20.20.300">
    <property type="entry name" value="Glycoside hydrolase, family 3, N-terminal domain"/>
    <property type="match status" value="1"/>
</dbReference>
<sequence>MLAIEMTDEALALTTETESFSARISEYLRWPRAIQRICFSTIFIIRLSERGWLLKAIVVRGNRWLWRCRRGDLGRRGFLCQRNAIDFLILMIHKLKKNDHEQKGGHELHIQEQGKSQGPSLPHDLEREDRSDDSDRPLRRASLSPPPRPTFSSQYFQRRWRWTVREGDVVRLGRHDRRISEVGAAVSAWDSTVQRDGRCSRLQQRLGACGAQFTFAPCVAVCRDSRWGRCYESYGEDTEIVRKMTTIVTGLQGQPPQGQPRDYPFVAGREFALSWLPTLAGMGGIYTDHFLTTQVLKEKLGFKVRIICCRSDKPSGIGRNPIARIDDAVERILRVKFVAGLFEYPLTDRSLLDTVGCKNGMDSNKPFLPLKRNAERILAAGTHADNLGYQCGWWTATWMGDSGRITICTNILEAIKAAVERTQSWYMSNDHQQTLLQAKISILPL</sequence>
<keyword evidence="5" id="KW-1185">Reference proteome</keyword>
<name>A0A7J0DPB2_9ERIC</name>